<evidence type="ECO:0000313" key="1">
    <source>
        <dbReference type="EMBL" id="KAF2195843.1"/>
    </source>
</evidence>
<dbReference type="EMBL" id="ML994610">
    <property type="protein sequence ID" value="KAF2195843.1"/>
    <property type="molecule type" value="Genomic_DNA"/>
</dbReference>
<evidence type="ECO:0008006" key="3">
    <source>
        <dbReference type="Google" id="ProtNLM"/>
    </source>
</evidence>
<reference evidence="1" key="1">
    <citation type="journal article" date="2020" name="Stud. Mycol.">
        <title>101 Dothideomycetes genomes: a test case for predicting lifestyles and emergence of pathogens.</title>
        <authorList>
            <person name="Haridas S."/>
            <person name="Albert R."/>
            <person name="Binder M."/>
            <person name="Bloem J."/>
            <person name="Labutti K."/>
            <person name="Salamov A."/>
            <person name="Andreopoulos B."/>
            <person name="Baker S."/>
            <person name="Barry K."/>
            <person name="Bills G."/>
            <person name="Bluhm B."/>
            <person name="Cannon C."/>
            <person name="Castanera R."/>
            <person name="Culley D."/>
            <person name="Daum C."/>
            <person name="Ezra D."/>
            <person name="Gonzalez J."/>
            <person name="Henrissat B."/>
            <person name="Kuo A."/>
            <person name="Liang C."/>
            <person name="Lipzen A."/>
            <person name="Lutzoni F."/>
            <person name="Magnuson J."/>
            <person name="Mondo S."/>
            <person name="Nolan M."/>
            <person name="Ohm R."/>
            <person name="Pangilinan J."/>
            <person name="Park H.-J."/>
            <person name="Ramirez L."/>
            <person name="Alfaro M."/>
            <person name="Sun H."/>
            <person name="Tritt A."/>
            <person name="Yoshinaga Y."/>
            <person name="Zwiers L.-H."/>
            <person name="Turgeon B."/>
            <person name="Goodwin S."/>
            <person name="Spatafora J."/>
            <person name="Crous P."/>
            <person name="Grigoriev I."/>
        </authorList>
    </citation>
    <scope>NUCLEOTIDE SEQUENCE</scope>
    <source>
        <strain evidence="1">CBS 207.26</strain>
    </source>
</reference>
<organism evidence="1 2">
    <name type="scientific">Zopfia rhizophila CBS 207.26</name>
    <dbReference type="NCBI Taxonomy" id="1314779"/>
    <lineage>
        <taxon>Eukaryota</taxon>
        <taxon>Fungi</taxon>
        <taxon>Dikarya</taxon>
        <taxon>Ascomycota</taxon>
        <taxon>Pezizomycotina</taxon>
        <taxon>Dothideomycetes</taxon>
        <taxon>Dothideomycetes incertae sedis</taxon>
        <taxon>Zopfiaceae</taxon>
        <taxon>Zopfia</taxon>
    </lineage>
</organism>
<accession>A0A6A6EY24</accession>
<protein>
    <recommendedName>
        <fullName evidence="3">JmjC domain-containing protein</fullName>
    </recommendedName>
</protein>
<dbReference type="AlphaFoldDB" id="A0A6A6EY24"/>
<dbReference type="OrthoDB" id="3860121at2759"/>
<dbReference type="Proteomes" id="UP000800200">
    <property type="component" value="Unassembled WGS sequence"/>
</dbReference>
<evidence type="ECO:0000313" key="2">
    <source>
        <dbReference type="Proteomes" id="UP000800200"/>
    </source>
</evidence>
<keyword evidence="2" id="KW-1185">Reference proteome</keyword>
<sequence>MSHPTEDEKNGWSSNPNGYKGGKLRYIILQPSQTIYFEGGTVHFVFRVTEYQTLFLGGHILRWSRVESWMKIVLNQIKFPNTTNEDVRFSAPKYAQTIAKLIVQRKKIGRAEELGGEKAIARFFNIKKEFDRYYGKS</sequence>
<proteinExistence type="predicted"/>
<name>A0A6A6EY24_9PEZI</name>
<gene>
    <name evidence="1" type="ORF">K469DRAFT_682087</name>
</gene>